<name>A0A9D1TWB1_9FIRM</name>
<dbReference type="AlphaFoldDB" id="A0A9D1TWB1"/>
<keyword evidence="1" id="KW-0732">Signal</keyword>
<proteinExistence type="predicted"/>
<evidence type="ECO:0008006" key="4">
    <source>
        <dbReference type="Google" id="ProtNLM"/>
    </source>
</evidence>
<accession>A0A9D1TWB1</accession>
<protein>
    <recommendedName>
        <fullName evidence="4">Lipoprotein</fullName>
    </recommendedName>
</protein>
<evidence type="ECO:0000256" key="1">
    <source>
        <dbReference type="SAM" id="SignalP"/>
    </source>
</evidence>
<evidence type="ECO:0000313" key="3">
    <source>
        <dbReference type="Proteomes" id="UP000823933"/>
    </source>
</evidence>
<reference evidence="2" key="2">
    <citation type="submission" date="2021-04" db="EMBL/GenBank/DDBJ databases">
        <authorList>
            <person name="Gilroy R."/>
        </authorList>
    </citation>
    <scope>NUCLEOTIDE SEQUENCE</scope>
    <source>
        <strain evidence="2">ChiHcolR34-3080</strain>
    </source>
</reference>
<organism evidence="2 3">
    <name type="scientific">Candidatus Faecalibacterium intestinigallinarum</name>
    <dbReference type="NCBI Taxonomy" id="2838581"/>
    <lineage>
        <taxon>Bacteria</taxon>
        <taxon>Bacillati</taxon>
        <taxon>Bacillota</taxon>
        <taxon>Clostridia</taxon>
        <taxon>Eubacteriales</taxon>
        <taxon>Oscillospiraceae</taxon>
        <taxon>Faecalibacterium</taxon>
    </lineage>
</organism>
<comment type="caution">
    <text evidence="2">The sequence shown here is derived from an EMBL/GenBank/DDBJ whole genome shotgun (WGS) entry which is preliminary data.</text>
</comment>
<feature type="chain" id="PRO_5038931341" description="Lipoprotein" evidence="1">
    <location>
        <begin position="29"/>
        <end position="226"/>
    </location>
</feature>
<dbReference type="Proteomes" id="UP000823933">
    <property type="component" value="Unassembled WGS sequence"/>
</dbReference>
<sequence>MKLKKIASLMLAGIMAVSMLTACGTSTADDTQKPDQSEEPVVADVVSAVEKGIKAHNSDLEINVTTSQNMDAAIEEVFGTLTDFKISETVLVTTLRAVFGMKDFGSDYDLGYKNSNFIDHPESLEWMNNQQTGAVYKDGDSTWVYAYIPVHNNAFDTQAGEAIGYALRGLENVIPSAADDDIGSLNYENLNVDYTMYVTAQDATMSNNSVVTYVVAVLKADYSARV</sequence>
<reference evidence="2" key="1">
    <citation type="journal article" date="2021" name="PeerJ">
        <title>Extensive microbial diversity within the chicken gut microbiome revealed by metagenomics and culture.</title>
        <authorList>
            <person name="Gilroy R."/>
            <person name="Ravi A."/>
            <person name="Getino M."/>
            <person name="Pursley I."/>
            <person name="Horton D.L."/>
            <person name="Alikhan N.F."/>
            <person name="Baker D."/>
            <person name="Gharbi K."/>
            <person name="Hall N."/>
            <person name="Watson M."/>
            <person name="Adriaenssens E.M."/>
            <person name="Foster-Nyarko E."/>
            <person name="Jarju S."/>
            <person name="Secka A."/>
            <person name="Antonio M."/>
            <person name="Oren A."/>
            <person name="Chaudhuri R.R."/>
            <person name="La Ragione R."/>
            <person name="Hildebrand F."/>
            <person name="Pallen M.J."/>
        </authorList>
    </citation>
    <scope>NUCLEOTIDE SEQUENCE</scope>
    <source>
        <strain evidence="2">ChiHcolR34-3080</strain>
    </source>
</reference>
<dbReference type="EMBL" id="DXHQ01000061">
    <property type="protein sequence ID" value="HIW08762.1"/>
    <property type="molecule type" value="Genomic_DNA"/>
</dbReference>
<feature type="signal peptide" evidence="1">
    <location>
        <begin position="1"/>
        <end position="28"/>
    </location>
</feature>
<dbReference type="PROSITE" id="PS51257">
    <property type="entry name" value="PROKAR_LIPOPROTEIN"/>
    <property type="match status" value="1"/>
</dbReference>
<evidence type="ECO:0000313" key="2">
    <source>
        <dbReference type="EMBL" id="HIW08762.1"/>
    </source>
</evidence>
<gene>
    <name evidence="2" type="ORF">H9890_05095</name>
</gene>